<dbReference type="AlphaFoldDB" id="A0A3P5ZFL9"/>
<organism evidence="2">
    <name type="scientific">Brassica campestris</name>
    <name type="common">Field mustard</name>
    <dbReference type="NCBI Taxonomy" id="3711"/>
    <lineage>
        <taxon>Eukaryota</taxon>
        <taxon>Viridiplantae</taxon>
        <taxon>Streptophyta</taxon>
        <taxon>Embryophyta</taxon>
        <taxon>Tracheophyta</taxon>
        <taxon>Spermatophyta</taxon>
        <taxon>Magnoliopsida</taxon>
        <taxon>eudicotyledons</taxon>
        <taxon>Gunneridae</taxon>
        <taxon>Pentapetalae</taxon>
        <taxon>rosids</taxon>
        <taxon>malvids</taxon>
        <taxon>Brassicales</taxon>
        <taxon>Brassicaceae</taxon>
        <taxon>Brassiceae</taxon>
        <taxon>Brassica</taxon>
    </lineage>
</organism>
<sequence>MKGLLGVAVFLFLFITLSLASRESLTSIGSKRKVPRGPNNITSPPTPVIPPAFTKDIEIKRWVITPPPTPPAYVANFEMKRKVPRGPDNRTSPPTPNGKAKLELSIFMFIMLDCMLI</sequence>
<evidence type="ECO:0000313" key="2">
    <source>
        <dbReference type="EMBL" id="VDC77079.1"/>
    </source>
</evidence>
<proteinExistence type="predicted"/>
<dbReference type="EMBL" id="LR031571">
    <property type="protein sequence ID" value="VDC77079.1"/>
    <property type="molecule type" value="Genomic_DNA"/>
</dbReference>
<feature type="signal peptide" evidence="1">
    <location>
        <begin position="1"/>
        <end position="20"/>
    </location>
</feature>
<keyword evidence="1" id="KW-0732">Signal</keyword>
<gene>
    <name evidence="2" type="ORF">BRAA01T03581Z</name>
</gene>
<accession>A0A3P5ZFL9</accession>
<evidence type="ECO:0000256" key="1">
    <source>
        <dbReference type="SAM" id="SignalP"/>
    </source>
</evidence>
<protein>
    <submittedName>
        <fullName evidence="2">Uncharacterized protein</fullName>
    </submittedName>
</protein>
<reference evidence="2" key="1">
    <citation type="submission" date="2018-11" db="EMBL/GenBank/DDBJ databases">
        <authorList>
            <consortium name="Genoscope - CEA"/>
            <person name="William W."/>
        </authorList>
    </citation>
    <scope>NUCLEOTIDE SEQUENCE</scope>
</reference>
<dbReference type="PANTHER" id="PTHR37380:SF1">
    <property type="entry name" value="CLE FAMILY OSCLE501 PROTEIN"/>
    <property type="match status" value="1"/>
</dbReference>
<name>A0A3P5ZFL9_BRACM</name>
<feature type="chain" id="PRO_5018295930" evidence="1">
    <location>
        <begin position="21"/>
        <end position="117"/>
    </location>
</feature>
<dbReference type="PANTHER" id="PTHR37380">
    <property type="entry name" value="CLE FAMILY OSCLE501 PROTEIN"/>
    <property type="match status" value="1"/>
</dbReference>